<dbReference type="CDD" id="cd00614">
    <property type="entry name" value="CGS_like"/>
    <property type="match status" value="1"/>
</dbReference>
<organism evidence="10 11">
    <name type="scientific">Anoxybacter fermentans</name>
    <dbReference type="NCBI Taxonomy" id="1323375"/>
    <lineage>
        <taxon>Bacteria</taxon>
        <taxon>Bacillati</taxon>
        <taxon>Bacillota</taxon>
        <taxon>Clostridia</taxon>
        <taxon>Halanaerobiales</taxon>
        <taxon>Anoxybacter</taxon>
    </lineage>
</organism>
<protein>
    <recommendedName>
        <fullName evidence="4">homocysteine desulfhydrase</fullName>
        <ecNumber evidence="4">4.4.1.2</ecNumber>
    </recommendedName>
    <alternativeName>
        <fullName evidence="5">Homocysteine desulfhydrase</fullName>
    </alternativeName>
</protein>
<dbReference type="InterPro" id="IPR015424">
    <property type="entry name" value="PyrdxlP-dep_Trfase"/>
</dbReference>
<evidence type="ECO:0000256" key="4">
    <source>
        <dbReference type="ARBA" id="ARBA00047175"/>
    </source>
</evidence>
<evidence type="ECO:0000256" key="6">
    <source>
        <dbReference type="ARBA" id="ARBA00048780"/>
    </source>
</evidence>
<dbReference type="PANTHER" id="PTHR11808:SF80">
    <property type="entry name" value="CYSTATHIONINE GAMMA-LYASE"/>
    <property type="match status" value="1"/>
</dbReference>
<dbReference type="InterPro" id="IPR054542">
    <property type="entry name" value="Cys_met_metab_PP"/>
</dbReference>
<evidence type="ECO:0000256" key="5">
    <source>
        <dbReference type="ARBA" id="ARBA00047199"/>
    </source>
</evidence>
<accession>A0A3Q9HRL1</accession>
<dbReference type="InterPro" id="IPR015421">
    <property type="entry name" value="PyrdxlP-dep_Trfase_major"/>
</dbReference>
<dbReference type="RefSeq" id="WP_127017522.1">
    <property type="nucleotide sequence ID" value="NZ_CP016379.1"/>
</dbReference>
<dbReference type="InterPro" id="IPR000277">
    <property type="entry name" value="Cys/Met-Metab_PyrdxlP-dep_enz"/>
</dbReference>
<dbReference type="SUPFAM" id="SSF53383">
    <property type="entry name" value="PLP-dependent transferases"/>
    <property type="match status" value="1"/>
</dbReference>
<evidence type="ECO:0000256" key="3">
    <source>
        <dbReference type="ARBA" id="ARBA00022898"/>
    </source>
</evidence>
<evidence type="ECO:0000256" key="9">
    <source>
        <dbReference type="RuleBase" id="RU362118"/>
    </source>
</evidence>
<dbReference type="AlphaFoldDB" id="A0A3Q9HRL1"/>
<name>A0A3Q9HRL1_9FIRM</name>
<evidence type="ECO:0000256" key="1">
    <source>
        <dbReference type="ARBA" id="ARBA00001933"/>
    </source>
</evidence>
<comment type="catalytic activity">
    <reaction evidence="6">
        <text>L-homocysteine + H2O = 2-oxobutanoate + hydrogen sulfide + NH4(+) + H(+)</text>
        <dbReference type="Rhea" id="RHEA:14501"/>
        <dbReference type="ChEBI" id="CHEBI:15377"/>
        <dbReference type="ChEBI" id="CHEBI:15378"/>
        <dbReference type="ChEBI" id="CHEBI:16763"/>
        <dbReference type="ChEBI" id="CHEBI:28938"/>
        <dbReference type="ChEBI" id="CHEBI:29919"/>
        <dbReference type="ChEBI" id="CHEBI:58199"/>
        <dbReference type="EC" id="4.4.1.2"/>
    </reaction>
    <physiologicalReaction direction="left-to-right" evidence="6">
        <dbReference type="Rhea" id="RHEA:14502"/>
    </physiologicalReaction>
</comment>
<dbReference type="PIRSF" id="PIRSF001434">
    <property type="entry name" value="CGS"/>
    <property type="match status" value="1"/>
</dbReference>
<evidence type="ECO:0000313" key="11">
    <source>
        <dbReference type="Proteomes" id="UP000267250"/>
    </source>
</evidence>
<comment type="similarity">
    <text evidence="2 9">Belongs to the trans-sulfuration enzymes family.</text>
</comment>
<dbReference type="EMBL" id="CP016379">
    <property type="protein sequence ID" value="AZR74166.1"/>
    <property type="molecule type" value="Genomic_DNA"/>
</dbReference>
<evidence type="ECO:0000256" key="2">
    <source>
        <dbReference type="ARBA" id="ARBA00009077"/>
    </source>
</evidence>
<dbReference type="GO" id="GO:0005737">
    <property type="term" value="C:cytoplasm"/>
    <property type="evidence" value="ECO:0007669"/>
    <property type="project" value="TreeGrafter"/>
</dbReference>
<comment type="catalytic activity">
    <reaction evidence="7">
        <text>L-methionine + H2O = methanethiol + 2-oxobutanoate + NH4(+)</text>
        <dbReference type="Rhea" id="RHEA:23800"/>
        <dbReference type="ChEBI" id="CHEBI:15377"/>
        <dbReference type="ChEBI" id="CHEBI:16007"/>
        <dbReference type="ChEBI" id="CHEBI:16763"/>
        <dbReference type="ChEBI" id="CHEBI:28938"/>
        <dbReference type="ChEBI" id="CHEBI:57844"/>
        <dbReference type="EC" id="4.4.1.11"/>
    </reaction>
    <physiologicalReaction direction="left-to-right" evidence="7">
        <dbReference type="Rhea" id="RHEA:23801"/>
    </physiologicalReaction>
</comment>
<dbReference type="GO" id="GO:0018826">
    <property type="term" value="F:methionine gamma-lyase activity"/>
    <property type="evidence" value="ECO:0007669"/>
    <property type="project" value="UniProtKB-EC"/>
</dbReference>
<dbReference type="Gene3D" id="3.40.640.10">
    <property type="entry name" value="Type I PLP-dependent aspartate aminotransferase-like (Major domain)"/>
    <property type="match status" value="1"/>
</dbReference>
<dbReference type="GO" id="GO:0047982">
    <property type="term" value="F:homocysteine desulfhydrase activity"/>
    <property type="evidence" value="ECO:0007669"/>
    <property type="project" value="UniProtKB-EC"/>
</dbReference>
<evidence type="ECO:0000256" key="8">
    <source>
        <dbReference type="PIRSR" id="PIRSR001434-2"/>
    </source>
</evidence>
<dbReference type="KEGG" id="aft:BBF96_12630"/>
<proteinExistence type="inferred from homology"/>
<dbReference type="Pfam" id="PF01053">
    <property type="entry name" value="Cys_Met_Meta_PP"/>
    <property type="match status" value="1"/>
</dbReference>
<evidence type="ECO:0000313" key="10">
    <source>
        <dbReference type="EMBL" id="AZR74166.1"/>
    </source>
</evidence>
<feature type="modified residue" description="N6-(pyridoxal phosphate)lysine" evidence="8">
    <location>
        <position position="210"/>
    </location>
</feature>
<dbReference type="GO" id="GO:0030170">
    <property type="term" value="F:pyridoxal phosphate binding"/>
    <property type="evidence" value="ECO:0007669"/>
    <property type="project" value="InterPro"/>
</dbReference>
<dbReference type="PANTHER" id="PTHR11808">
    <property type="entry name" value="TRANS-SULFURATION ENZYME FAMILY MEMBER"/>
    <property type="match status" value="1"/>
</dbReference>
<dbReference type="FunFam" id="3.40.640.10:FF:000046">
    <property type="entry name" value="Cystathionine gamma-lyase"/>
    <property type="match status" value="1"/>
</dbReference>
<reference evidence="10 11" key="1">
    <citation type="submission" date="2016-07" db="EMBL/GenBank/DDBJ databases">
        <title>Genome and transcriptome analysis of iron-reducing fermentative bacteria Anoxybacter fermentans.</title>
        <authorList>
            <person name="Zeng X."/>
            <person name="Shao Z."/>
        </authorList>
    </citation>
    <scope>NUCLEOTIDE SEQUENCE [LARGE SCALE GENOMIC DNA]</scope>
    <source>
        <strain evidence="10 11">DY22613</strain>
    </source>
</reference>
<dbReference type="PROSITE" id="PS00868">
    <property type="entry name" value="CYS_MET_METAB_PP"/>
    <property type="match status" value="1"/>
</dbReference>
<dbReference type="EC" id="4.4.1.2" evidence="4"/>
<dbReference type="InterPro" id="IPR015422">
    <property type="entry name" value="PyrdxlP-dep_Trfase_small"/>
</dbReference>
<dbReference type="Gene3D" id="3.90.1150.10">
    <property type="entry name" value="Aspartate Aminotransferase, domain 1"/>
    <property type="match status" value="1"/>
</dbReference>
<gene>
    <name evidence="10" type="ORF">BBF96_12630</name>
</gene>
<keyword evidence="11" id="KW-1185">Reference proteome</keyword>
<sequence>MTDKKDIFQTICIHEGEDYERFYGGVTPPIFENSLFSFPAYEEIDKAFAGNSNRYIYTRGTNPTVEILERKITALEGTEATKVFASGMAAISAAIMSVVKNGDHVVAVKNIYSPAYQFLTDYLAKKFAIDVTYVDGRETDEIANALKPNTSLIYLESPTSLNFHLQDIRAVAQLAKEQNIITIIDNSYSTPYYQRPFEMGVDLIVHSATKYLNGHSDVVAGVVTGRKDLIEKIQENELSLFGGIIGPFEAWLIIRGLRTLGIRMERHTKSALKVANFLEQHLKVKKVNYPGLESFPQKELADRQMSGWGGLLSIEVEGDIEGISRMMNHLKYFSIGVSWGGFESLVFHPYISLKHKFTLEEMAEWDLSPQLIRLFIGLEDPAVLIQDLAEALEQL</sequence>
<dbReference type="OrthoDB" id="9780685at2"/>
<keyword evidence="3 8" id="KW-0663">Pyridoxal phosphate</keyword>
<comment type="cofactor">
    <cofactor evidence="1 9">
        <name>pyridoxal 5'-phosphate</name>
        <dbReference type="ChEBI" id="CHEBI:597326"/>
    </cofactor>
</comment>
<dbReference type="Proteomes" id="UP000267250">
    <property type="component" value="Chromosome"/>
</dbReference>
<dbReference type="GO" id="GO:0019346">
    <property type="term" value="P:transsulfuration"/>
    <property type="evidence" value="ECO:0007669"/>
    <property type="project" value="InterPro"/>
</dbReference>
<evidence type="ECO:0000256" key="7">
    <source>
        <dbReference type="ARBA" id="ARBA00052699"/>
    </source>
</evidence>